<evidence type="ECO:0000256" key="1">
    <source>
        <dbReference type="ARBA" id="ARBA00006474"/>
    </source>
</evidence>
<evidence type="ECO:0000259" key="6">
    <source>
        <dbReference type="PROSITE" id="PS50901"/>
    </source>
</evidence>
<accession>A0A449BD31</accession>
<dbReference type="KEGG" id="aaxa:NCTC10138_00733"/>
<dbReference type="PROSITE" id="PS50901">
    <property type="entry name" value="FTSK"/>
    <property type="match status" value="1"/>
</dbReference>
<dbReference type="PANTHER" id="PTHR22683">
    <property type="entry name" value="SPORULATION PROTEIN RELATED"/>
    <property type="match status" value="1"/>
</dbReference>
<evidence type="ECO:0000313" key="8">
    <source>
        <dbReference type="Proteomes" id="UP000289841"/>
    </source>
</evidence>
<dbReference type="InterPro" id="IPR036390">
    <property type="entry name" value="WH_DNA-bd_sf"/>
</dbReference>
<dbReference type="STRING" id="1278311.GCA_000428705_00931"/>
<dbReference type="SUPFAM" id="SSF52540">
    <property type="entry name" value="P-loop containing nucleoside triphosphate hydrolases"/>
    <property type="match status" value="1"/>
</dbReference>
<dbReference type="InterPro" id="IPR041027">
    <property type="entry name" value="FtsK_alpha"/>
</dbReference>
<dbReference type="Proteomes" id="UP000289841">
    <property type="component" value="Chromosome"/>
</dbReference>
<dbReference type="PANTHER" id="PTHR22683:SF41">
    <property type="entry name" value="DNA TRANSLOCASE FTSK"/>
    <property type="match status" value="1"/>
</dbReference>
<evidence type="ECO:0000313" key="7">
    <source>
        <dbReference type="EMBL" id="VEU80364.1"/>
    </source>
</evidence>
<dbReference type="AlphaFoldDB" id="A0A449BD31"/>
<keyword evidence="4" id="KW-0238">DNA-binding</keyword>
<dbReference type="InterPro" id="IPR036388">
    <property type="entry name" value="WH-like_DNA-bd_sf"/>
</dbReference>
<keyword evidence="2 5" id="KW-0547">Nucleotide-binding</keyword>
<dbReference type="InterPro" id="IPR018541">
    <property type="entry name" value="Ftsk_gamma"/>
</dbReference>
<dbReference type="Gene3D" id="3.40.50.300">
    <property type="entry name" value="P-loop containing nucleotide triphosphate hydrolases"/>
    <property type="match status" value="1"/>
</dbReference>
<dbReference type="InterPro" id="IPR050206">
    <property type="entry name" value="FtsK/SpoIIIE/SftA"/>
</dbReference>
<dbReference type="SMART" id="SM00843">
    <property type="entry name" value="Ftsk_gamma"/>
    <property type="match status" value="1"/>
</dbReference>
<dbReference type="RefSeq" id="WP_052589882.1">
    <property type="nucleotide sequence ID" value="NZ_LR215048.1"/>
</dbReference>
<feature type="domain" description="FtsK" evidence="6">
    <location>
        <begin position="338"/>
        <end position="530"/>
    </location>
</feature>
<dbReference type="Pfam" id="PF01580">
    <property type="entry name" value="FtsK_SpoIIIE"/>
    <property type="match status" value="1"/>
</dbReference>
<dbReference type="Pfam" id="PF09397">
    <property type="entry name" value="FtsK_gamma"/>
    <property type="match status" value="1"/>
</dbReference>
<reference evidence="7 8" key="1">
    <citation type="submission" date="2019-01" db="EMBL/GenBank/DDBJ databases">
        <authorList>
            <consortium name="Pathogen Informatics"/>
        </authorList>
    </citation>
    <scope>NUCLEOTIDE SEQUENCE [LARGE SCALE GENOMIC DNA]</scope>
    <source>
        <strain evidence="7 8">NCTC10138</strain>
    </source>
</reference>
<dbReference type="InterPro" id="IPR027417">
    <property type="entry name" value="P-loop_NTPase"/>
</dbReference>
<dbReference type="GO" id="GO:0005524">
    <property type="term" value="F:ATP binding"/>
    <property type="evidence" value="ECO:0007669"/>
    <property type="project" value="UniProtKB-UniRule"/>
</dbReference>
<protein>
    <submittedName>
        <fullName evidence="7">Septum-associated FtsK-like translocase of DNA</fullName>
    </submittedName>
</protein>
<dbReference type="CDD" id="cd01127">
    <property type="entry name" value="TrwB_TraG_TraD_VirD4"/>
    <property type="match status" value="1"/>
</dbReference>
<sequence>MSENKKIYKSVYRPDFKIHQFVKLVGIRKGKKEDDLSRFVSPIFGNKVPDKVVIPKSPEGLGDSGKRLDAFRDKPKNSRDEYREFNIITNKSREEYLGGVIIEDEEEKTVEVIEPRKIIPIISNHEEKEEPVFKINEKPKNINLDPVLNENSEPKIDLHKREQPMVVRGNFEDEFVEEVKEIEKPKIVEKPKVQKVGNNKKYVKPPVTMFKKMTRDQESKPAWLLEQIEIINATLTDFGIEATVIGSTKGPTVTRYEISLQPGVNVNRISNISDNLMMNLKAKSLRIEAPIPGKPYVGLEVPNVNPEIVAFGNVVDDKEFLEAHDKPLQVALGVDIDGKNVYVDITKMPHGLIAGATNSGKSVCINTVLASLLIKNSPDELKLILIDPKMVELNAYNDLPHLITPVITDAKMAAQALKWAVDEMEKRYRIFANNRSRDIKSYNDNVKRGIVDEPGMPYIVVVIDELADLMMAAASDVEDAIQRITQKARAAGIHLIVATQRPTTDVVKGTIKSNIPARIAFKVASYVDSTTILDGAGAEGLLGKGDMLLKEVDRPHRLQGAYIPDDEIYKLTDYIRDMREADYILKHDDLKHRVEFKQVEKDDLFEPVAYYVVETRTASINRIMQEFSISFNRAQTIMKLLENYQIVSENLGTKAREVLVNLEELEEIIKNHE</sequence>
<comment type="similarity">
    <text evidence="1">Belongs to the FtsK/SpoIIIE/SftA family.</text>
</comment>
<dbReference type="Gene3D" id="1.10.10.10">
    <property type="entry name" value="Winged helix-like DNA-binding domain superfamily/Winged helix DNA-binding domain"/>
    <property type="match status" value="1"/>
</dbReference>
<dbReference type="Pfam" id="PF17854">
    <property type="entry name" value="FtsK_alpha"/>
    <property type="match status" value="1"/>
</dbReference>
<organism evidence="7 8">
    <name type="scientific">Haploplasma axanthum</name>
    <name type="common">Acholeplasma axanthum</name>
    <dbReference type="NCBI Taxonomy" id="29552"/>
    <lineage>
        <taxon>Bacteria</taxon>
        <taxon>Bacillati</taxon>
        <taxon>Mycoplasmatota</taxon>
        <taxon>Mollicutes</taxon>
        <taxon>Acholeplasmatales</taxon>
        <taxon>Acholeplasmataceae</taxon>
        <taxon>Haploplasma</taxon>
    </lineage>
</organism>
<dbReference type="EMBL" id="LR215048">
    <property type="protein sequence ID" value="VEU80364.1"/>
    <property type="molecule type" value="Genomic_DNA"/>
</dbReference>
<gene>
    <name evidence="7" type="primary">sftA</name>
    <name evidence="7" type="ORF">NCTC10138_00733</name>
</gene>
<feature type="binding site" evidence="5">
    <location>
        <begin position="355"/>
        <end position="362"/>
    </location>
    <ligand>
        <name>ATP</name>
        <dbReference type="ChEBI" id="CHEBI:30616"/>
    </ligand>
</feature>
<name>A0A449BD31_HAPAX</name>
<dbReference type="Gene3D" id="3.30.980.40">
    <property type="match status" value="1"/>
</dbReference>
<dbReference type="InterPro" id="IPR002543">
    <property type="entry name" value="FtsK_dom"/>
</dbReference>
<proteinExistence type="inferred from homology"/>
<dbReference type="GO" id="GO:0003677">
    <property type="term" value="F:DNA binding"/>
    <property type="evidence" value="ECO:0007669"/>
    <property type="project" value="UniProtKB-KW"/>
</dbReference>
<keyword evidence="8" id="KW-1185">Reference proteome</keyword>
<evidence type="ECO:0000256" key="3">
    <source>
        <dbReference type="ARBA" id="ARBA00022840"/>
    </source>
</evidence>
<evidence type="ECO:0000256" key="4">
    <source>
        <dbReference type="ARBA" id="ARBA00023125"/>
    </source>
</evidence>
<keyword evidence="3 5" id="KW-0067">ATP-binding</keyword>
<evidence type="ECO:0000256" key="2">
    <source>
        <dbReference type="ARBA" id="ARBA00022741"/>
    </source>
</evidence>
<evidence type="ECO:0000256" key="5">
    <source>
        <dbReference type="PROSITE-ProRule" id="PRU00289"/>
    </source>
</evidence>
<dbReference type="SUPFAM" id="SSF46785">
    <property type="entry name" value="Winged helix' DNA-binding domain"/>
    <property type="match status" value="1"/>
</dbReference>